<keyword evidence="1" id="KW-0472">Membrane</keyword>
<comment type="caution">
    <text evidence="2">The sequence shown here is derived from an EMBL/GenBank/DDBJ whole genome shotgun (WGS) entry which is preliminary data.</text>
</comment>
<dbReference type="AlphaFoldDB" id="A0A8H6VN39"/>
<name>A0A8H6VN39_9PEZI</name>
<keyword evidence="1" id="KW-1133">Transmembrane helix</keyword>
<organism evidence="2 3">
    <name type="scientific">Pseudocercospora fuligena</name>
    <dbReference type="NCBI Taxonomy" id="685502"/>
    <lineage>
        <taxon>Eukaryota</taxon>
        <taxon>Fungi</taxon>
        <taxon>Dikarya</taxon>
        <taxon>Ascomycota</taxon>
        <taxon>Pezizomycotina</taxon>
        <taxon>Dothideomycetes</taxon>
        <taxon>Dothideomycetidae</taxon>
        <taxon>Mycosphaerellales</taxon>
        <taxon>Mycosphaerellaceae</taxon>
        <taxon>Pseudocercospora</taxon>
    </lineage>
</organism>
<protein>
    <submittedName>
        <fullName evidence="2">Uncharacterized protein</fullName>
    </submittedName>
</protein>
<keyword evidence="1" id="KW-0812">Transmembrane</keyword>
<reference evidence="2" key="1">
    <citation type="submission" date="2020-04" db="EMBL/GenBank/DDBJ databases">
        <title>Draft genome resource of the tomato pathogen Pseudocercospora fuligena.</title>
        <authorList>
            <person name="Zaccaron A."/>
        </authorList>
    </citation>
    <scope>NUCLEOTIDE SEQUENCE</scope>
    <source>
        <strain evidence="2">PF001</strain>
    </source>
</reference>
<accession>A0A8H6VN39</accession>
<evidence type="ECO:0000313" key="3">
    <source>
        <dbReference type="Proteomes" id="UP000660729"/>
    </source>
</evidence>
<evidence type="ECO:0000313" key="2">
    <source>
        <dbReference type="EMBL" id="KAF7194249.1"/>
    </source>
</evidence>
<feature type="transmembrane region" description="Helical" evidence="1">
    <location>
        <begin position="61"/>
        <end position="83"/>
    </location>
</feature>
<gene>
    <name evidence="2" type="ORF">HII31_04486</name>
</gene>
<dbReference type="EMBL" id="JABCIY010000063">
    <property type="protein sequence ID" value="KAF7194249.1"/>
    <property type="molecule type" value="Genomic_DNA"/>
</dbReference>
<dbReference type="Proteomes" id="UP000660729">
    <property type="component" value="Unassembled WGS sequence"/>
</dbReference>
<dbReference type="OrthoDB" id="5417712at2759"/>
<evidence type="ECO:0000256" key="1">
    <source>
        <dbReference type="SAM" id="Phobius"/>
    </source>
</evidence>
<proteinExistence type="predicted"/>
<sequence length="411" mass="46074">MATPDNLLNGKDAEIGLIKRWHSRDECGSCYFDERSDAEREQQRDCKCRNEKIRTKAWRHLYLILTAMFMALFVINILQISLISETQNVYWIALCPALVFVGFLAYTVVYYSSKAAQKQAWHTSWSTYVARVGVVATVLGTIVMCEFVWMNAVAVPSAKDLQWSIDFNAAENISSPAIAVLQYTQIRRQATLDGNATHLDTWCTTGVTSNGSRGCFRDHEQYFSSRLARNISYLTFDMSVLSPVMNTSSIFDIGYNFKYDNETTDPILSIAVFDSALLSDFQSALDCRIINPTLFQAGGTLYITAEPYQITDDLNAMHRSSKDNCDSLFRSYTAFRTSTSPLVDFGSPTHCSTSDPDSGYCHGDVRLVLSSLLTTMYTSKRGTDWKKMFTDEGGIAGGIALLTWFCGIFLV</sequence>
<feature type="transmembrane region" description="Helical" evidence="1">
    <location>
        <begin position="132"/>
        <end position="150"/>
    </location>
</feature>
<feature type="transmembrane region" description="Helical" evidence="1">
    <location>
        <begin position="89"/>
        <end position="111"/>
    </location>
</feature>
<keyword evidence="3" id="KW-1185">Reference proteome</keyword>